<dbReference type="EMBL" id="JH159153">
    <property type="protein sequence ID" value="EGZ22058.1"/>
    <property type="molecule type" value="Genomic_DNA"/>
</dbReference>
<dbReference type="SMR" id="G4ZB92"/>
<dbReference type="OMA" id="MPYFEVA"/>
<sequence length="405" mass="44454">MHITAATPRPVPKREPPPPETSFHLPDLVAANGHLGADTAAVVGWPPHLLGPATATTSTSASSASTPSPTTVASCATSTAEPVLLAAFPSKRLNWTRRLVITKQPASEFYKDEGGKANALEVEVTLVEFNELGEPARSPDQEFIDIPLRILLFFESGKRVDDTDQEIFRFVGNDYDSVVIRASTRKALVQFRLEKVSRRKDGQRFKLRIEVDQEQCTANVADLTPVFTNAICVLSKRKHPSSYNSDSSVRAREPPPKLLKKADLTSMEERINRKIDGVATQVHHLTQLVHKQNEILTRHNLPTVLSPPMHCPPSDSSILEWLLRSNTADEGPWPKPEPELFPTTVMPYFEGADEPYHGVDVDLTSALVPHPAVPSATTTTTTTTTAPADVRTSEMTKPTLPFGDI</sequence>
<keyword evidence="3" id="KW-1185">Reference proteome</keyword>
<proteinExistence type="predicted"/>
<protein>
    <submittedName>
        <fullName evidence="2">Uncharacterized protein</fullName>
    </submittedName>
</protein>
<evidence type="ECO:0000313" key="2">
    <source>
        <dbReference type="EMBL" id="EGZ22058.1"/>
    </source>
</evidence>
<feature type="compositionally biased region" description="Basic and acidic residues" evidence="1">
    <location>
        <begin position="249"/>
        <end position="258"/>
    </location>
</feature>
<dbReference type="Proteomes" id="UP000002640">
    <property type="component" value="Unassembled WGS sequence"/>
</dbReference>
<reference evidence="2 3" key="1">
    <citation type="journal article" date="2006" name="Science">
        <title>Phytophthora genome sequences uncover evolutionary origins and mechanisms of pathogenesis.</title>
        <authorList>
            <person name="Tyler B.M."/>
            <person name="Tripathy S."/>
            <person name="Zhang X."/>
            <person name="Dehal P."/>
            <person name="Jiang R.H."/>
            <person name="Aerts A."/>
            <person name="Arredondo F.D."/>
            <person name="Baxter L."/>
            <person name="Bensasson D."/>
            <person name="Beynon J.L."/>
            <person name="Chapman J."/>
            <person name="Damasceno C.M."/>
            <person name="Dorrance A.E."/>
            <person name="Dou D."/>
            <person name="Dickerman A.W."/>
            <person name="Dubchak I.L."/>
            <person name="Garbelotto M."/>
            <person name="Gijzen M."/>
            <person name="Gordon S.G."/>
            <person name="Govers F."/>
            <person name="Grunwald N.J."/>
            <person name="Huang W."/>
            <person name="Ivors K.L."/>
            <person name="Jones R.W."/>
            <person name="Kamoun S."/>
            <person name="Krampis K."/>
            <person name="Lamour K.H."/>
            <person name="Lee M.K."/>
            <person name="McDonald W.H."/>
            <person name="Medina M."/>
            <person name="Meijer H.J."/>
            <person name="Nordberg E.K."/>
            <person name="Maclean D.J."/>
            <person name="Ospina-Giraldo M.D."/>
            <person name="Morris P.F."/>
            <person name="Phuntumart V."/>
            <person name="Putnam N.H."/>
            <person name="Rash S."/>
            <person name="Rose J.K."/>
            <person name="Sakihama Y."/>
            <person name="Salamov A.A."/>
            <person name="Savidor A."/>
            <person name="Scheuring C.F."/>
            <person name="Smith B.M."/>
            <person name="Sobral B.W."/>
            <person name="Terry A."/>
            <person name="Torto-Alalibo T.A."/>
            <person name="Win J."/>
            <person name="Xu Z."/>
            <person name="Zhang H."/>
            <person name="Grigoriev I.V."/>
            <person name="Rokhsar D.S."/>
            <person name="Boore J.L."/>
        </authorList>
    </citation>
    <scope>NUCLEOTIDE SEQUENCE [LARGE SCALE GENOMIC DNA]</scope>
    <source>
        <strain evidence="2 3">P6497</strain>
    </source>
</reference>
<dbReference type="InParanoid" id="G4ZB92"/>
<evidence type="ECO:0000256" key="1">
    <source>
        <dbReference type="SAM" id="MobiDB-lite"/>
    </source>
</evidence>
<dbReference type="AlphaFoldDB" id="G4ZB92"/>
<gene>
    <name evidence="2" type="ORF">PHYSODRAFT_329915</name>
</gene>
<dbReference type="RefSeq" id="XP_009524775.1">
    <property type="nucleotide sequence ID" value="XM_009526480.1"/>
</dbReference>
<organism evidence="2 3">
    <name type="scientific">Phytophthora sojae (strain P6497)</name>
    <name type="common">Soybean stem and root rot agent</name>
    <name type="synonym">Phytophthora megasperma f. sp. glycines</name>
    <dbReference type="NCBI Taxonomy" id="1094619"/>
    <lineage>
        <taxon>Eukaryota</taxon>
        <taxon>Sar</taxon>
        <taxon>Stramenopiles</taxon>
        <taxon>Oomycota</taxon>
        <taxon>Peronosporomycetes</taxon>
        <taxon>Peronosporales</taxon>
        <taxon>Peronosporaceae</taxon>
        <taxon>Phytophthora</taxon>
    </lineage>
</organism>
<feature type="region of interest" description="Disordered" evidence="1">
    <location>
        <begin position="1"/>
        <end position="24"/>
    </location>
</feature>
<dbReference type="KEGG" id="psoj:PHYSODRAFT_329915"/>
<accession>G4ZB92</accession>
<dbReference type="GeneID" id="20646016"/>
<evidence type="ECO:0000313" key="3">
    <source>
        <dbReference type="Proteomes" id="UP000002640"/>
    </source>
</evidence>
<name>G4ZB92_PHYSP</name>
<feature type="region of interest" description="Disordered" evidence="1">
    <location>
        <begin position="238"/>
        <end position="258"/>
    </location>
</feature>